<dbReference type="GO" id="GO:0003677">
    <property type="term" value="F:DNA binding"/>
    <property type="evidence" value="ECO:0007669"/>
    <property type="project" value="UniProtKB-KW"/>
</dbReference>
<dbReference type="GO" id="GO:0005829">
    <property type="term" value="C:cytosol"/>
    <property type="evidence" value="ECO:0007669"/>
    <property type="project" value="TreeGrafter"/>
</dbReference>
<organism evidence="5">
    <name type="scientific">uncultured Sulfurovum sp</name>
    <dbReference type="NCBI Taxonomy" id="269237"/>
    <lineage>
        <taxon>Bacteria</taxon>
        <taxon>Pseudomonadati</taxon>
        <taxon>Campylobacterota</taxon>
        <taxon>Epsilonproteobacteria</taxon>
        <taxon>Campylobacterales</taxon>
        <taxon>Sulfurovaceae</taxon>
        <taxon>Sulfurovum</taxon>
        <taxon>environmental samples</taxon>
    </lineage>
</organism>
<keyword evidence="2" id="KW-0238">DNA-binding</keyword>
<evidence type="ECO:0000313" key="5">
    <source>
        <dbReference type="EMBL" id="CAA6812560.1"/>
    </source>
</evidence>
<evidence type="ECO:0000259" key="4">
    <source>
        <dbReference type="PROSITE" id="PS50042"/>
    </source>
</evidence>
<dbReference type="AlphaFoldDB" id="A0A6S6TAZ6"/>
<dbReference type="SUPFAM" id="SSF46785">
    <property type="entry name" value="Winged helix' DNA-binding domain"/>
    <property type="match status" value="1"/>
</dbReference>
<evidence type="ECO:0000256" key="2">
    <source>
        <dbReference type="ARBA" id="ARBA00023125"/>
    </source>
</evidence>
<feature type="domain" description="Cyclic nucleotide-binding" evidence="4">
    <location>
        <begin position="11"/>
        <end position="115"/>
    </location>
</feature>
<accession>A0A6S6TAZ6</accession>
<dbReference type="PANTHER" id="PTHR24567:SF26">
    <property type="entry name" value="REGULATORY PROTEIN YEIL"/>
    <property type="match status" value="1"/>
</dbReference>
<keyword evidence="1" id="KW-0805">Transcription regulation</keyword>
<dbReference type="GO" id="GO:0003700">
    <property type="term" value="F:DNA-binding transcription factor activity"/>
    <property type="evidence" value="ECO:0007669"/>
    <property type="project" value="TreeGrafter"/>
</dbReference>
<protein>
    <recommendedName>
        <fullName evidence="4">Cyclic nucleotide-binding domain-containing protein</fullName>
    </recommendedName>
</protein>
<dbReference type="InterPro" id="IPR036388">
    <property type="entry name" value="WH-like_DNA-bd_sf"/>
</dbReference>
<dbReference type="InterPro" id="IPR014710">
    <property type="entry name" value="RmlC-like_jellyroll"/>
</dbReference>
<dbReference type="SUPFAM" id="SSF51206">
    <property type="entry name" value="cAMP-binding domain-like"/>
    <property type="match status" value="1"/>
</dbReference>
<name>A0A6S6TAZ6_9BACT</name>
<dbReference type="Gene3D" id="2.60.120.10">
    <property type="entry name" value="Jelly Rolls"/>
    <property type="match status" value="1"/>
</dbReference>
<evidence type="ECO:0000256" key="3">
    <source>
        <dbReference type="ARBA" id="ARBA00023163"/>
    </source>
</evidence>
<dbReference type="InterPro" id="IPR000595">
    <property type="entry name" value="cNMP-bd_dom"/>
</dbReference>
<dbReference type="InterPro" id="IPR036390">
    <property type="entry name" value="WH_DNA-bd_sf"/>
</dbReference>
<sequence length="213" mass="25059">MIIEKLRKLNLFKMLDDSEIERLAKISMVKNFTRDNILFYEGEEPQYFYLLLEGHLKLYKTDLKGNEIVIHYFREASFIAEIASLENIKFPATAIVVDKKIEVVLIDKEKFTKILQEDAHFSFHIIKSITLKIKQLELVINRNMIYNSMSKVCSFIEENPDYIQIAKNKEVANILNMAPETLSRILSRLRKLEIIDKKNIILDDDKLKTFLEV</sequence>
<keyword evidence="3" id="KW-0804">Transcription</keyword>
<dbReference type="SMART" id="SM00100">
    <property type="entry name" value="cNMP"/>
    <property type="match status" value="1"/>
</dbReference>
<dbReference type="PROSITE" id="PS50042">
    <property type="entry name" value="CNMP_BINDING_3"/>
    <property type="match status" value="1"/>
</dbReference>
<dbReference type="CDD" id="cd00038">
    <property type="entry name" value="CAP_ED"/>
    <property type="match status" value="1"/>
</dbReference>
<reference evidence="5" key="1">
    <citation type="submission" date="2020-01" db="EMBL/GenBank/DDBJ databases">
        <authorList>
            <person name="Meier V. D."/>
            <person name="Meier V D."/>
        </authorList>
    </citation>
    <scope>NUCLEOTIDE SEQUENCE</scope>
    <source>
        <strain evidence="5">HLG_WM_MAG_02</strain>
    </source>
</reference>
<dbReference type="Pfam" id="PF13545">
    <property type="entry name" value="HTH_Crp_2"/>
    <property type="match status" value="1"/>
</dbReference>
<dbReference type="SMART" id="SM00419">
    <property type="entry name" value="HTH_CRP"/>
    <property type="match status" value="1"/>
</dbReference>
<proteinExistence type="predicted"/>
<dbReference type="PANTHER" id="PTHR24567">
    <property type="entry name" value="CRP FAMILY TRANSCRIPTIONAL REGULATORY PROTEIN"/>
    <property type="match status" value="1"/>
</dbReference>
<dbReference type="EMBL" id="CACVAZ010000074">
    <property type="protein sequence ID" value="CAA6812560.1"/>
    <property type="molecule type" value="Genomic_DNA"/>
</dbReference>
<dbReference type="Pfam" id="PF00027">
    <property type="entry name" value="cNMP_binding"/>
    <property type="match status" value="1"/>
</dbReference>
<dbReference type="Gene3D" id="1.10.10.10">
    <property type="entry name" value="Winged helix-like DNA-binding domain superfamily/Winged helix DNA-binding domain"/>
    <property type="match status" value="1"/>
</dbReference>
<gene>
    <name evidence="5" type="ORF">HELGO_WM15537</name>
</gene>
<dbReference type="InterPro" id="IPR018490">
    <property type="entry name" value="cNMP-bd_dom_sf"/>
</dbReference>
<evidence type="ECO:0000256" key="1">
    <source>
        <dbReference type="ARBA" id="ARBA00023015"/>
    </source>
</evidence>
<dbReference type="InterPro" id="IPR050397">
    <property type="entry name" value="Env_Response_Regulators"/>
</dbReference>
<dbReference type="InterPro" id="IPR012318">
    <property type="entry name" value="HTH_CRP"/>
</dbReference>